<feature type="transmembrane region" description="Helical" evidence="1">
    <location>
        <begin position="81"/>
        <end position="102"/>
    </location>
</feature>
<feature type="transmembrane region" description="Helical" evidence="1">
    <location>
        <begin position="54"/>
        <end position="75"/>
    </location>
</feature>
<keyword evidence="1" id="KW-0472">Membrane</keyword>
<dbReference type="Proteomes" id="UP000011688">
    <property type="component" value="Unassembled WGS sequence"/>
</dbReference>
<reference evidence="2 3" key="1">
    <citation type="journal article" date="2014" name="PLoS Genet.">
        <title>Phylogenetically driven sequencing of extremely halophilic archaea reveals strategies for static and dynamic osmo-response.</title>
        <authorList>
            <person name="Becker E.A."/>
            <person name="Seitzer P.M."/>
            <person name="Tritt A."/>
            <person name="Larsen D."/>
            <person name="Krusor M."/>
            <person name="Yao A.I."/>
            <person name="Wu D."/>
            <person name="Madern D."/>
            <person name="Eisen J.A."/>
            <person name="Darling A.E."/>
            <person name="Facciotti M.T."/>
        </authorList>
    </citation>
    <scope>NUCLEOTIDE SEQUENCE [LARGE SCALE GENOMIC DNA]</scope>
    <source>
        <strain evidence="2 3">DSM 10524</strain>
    </source>
</reference>
<accession>L9XD35</accession>
<evidence type="ECO:0000256" key="1">
    <source>
        <dbReference type="SAM" id="Phobius"/>
    </source>
</evidence>
<organism evidence="2 3">
    <name type="scientific">Natronococcus amylolyticus DSM 10524</name>
    <dbReference type="NCBI Taxonomy" id="1227497"/>
    <lineage>
        <taxon>Archaea</taxon>
        <taxon>Methanobacteriati</taxon>
        <taxon>Methanobacteriota</taxon>
        <taxon>Stenosarchaea group</taxon>
        <taxon>Halobacteria</taxon>
        <taxon>Halobacteriales</taxon>
        <taxon>Natrialbaceae</taxon>
        <taxon>Natronococcus</taxon>
    </lineage>
</organism>
<dbReference type="EMBL" id="AOIB01000015">
    <property type="protein sequence ID" value="ELY59532.1"/>
    <property type="molecule type" value="Genomic_DNA"/>
</dbReference>
<feature type="transmembrane region" description="Helical" evidence="1">
    <location>
        <begin position="123"/>
        <end position="142"/>
    </location>
</feature>
<comment type="caution">
    <text evidence="2">The sequence shown here is derived from an EMBL/GenBank/DDBJ whole genome shotgun (WGS) entry which is preliminary data.</text>
</comment>
<protein>
    <recommendedName>
        <fullName evidence="4">Integral membrane protein</fullName>
    </recommendedName>
</protein>
<sequence length="170" mass="17691">MYRSPAMSPSTGGIAVLLAVGAGCLALAIASLRSGSWTRRLYGLEPDNDASARANAAVLGIVGVGLFALAGAIVLELPSAIVRRATILASALLSFVLGWLVAVRDRRELLTTPDVDRKTGRRLGFVVIGCGVLLLAFVPLVWLEVDDAVVAVGALASTFDVLLAVAFAYR</sequence>
<name>L9XD35_9EURY</name>
<evidence type="ECO:0008006" key="4">
    <source>
        <dbReference type="Google" id="ProtNLM"/>
    </source>
</evidence>
<feature type="transmembrane region" description="Helical" evidence="1">
    <location>
        <begin position="148"/>
        <end position="169"/>
    </location>
</feature>
<keyword evidence="1" id="KW-0812">Transmembrane</keyword>
<evidence type="ECO:0000313" key="2">
    <source>
        <dbReference type="EMBL" id="ELY59532.1"/>
    </source>
</evidence>
<keyword evidence="3" id="KW-1185">Reference proteome</keyword>
<dbReference type="PROSITE" id="PS51257">
    <property type="entry name" value="PROKAR_LIPOPROTEIN"/>
    <property type="match status" value="1"/>
</dbReference>
<proteinExistence type="predicted"/>
<dbReference type="AlphaFoldDB" id="L9XD35"/>
<evidence type="ECO:0000313" key="3">
    <source>
        <dbReference type="Proteomes" id="UP000011688"/>
    </source>
</evidence>
<dbReference type="eggNOG" id="ENOG502N5YP">
    <property type="taxonomic scope" value="Archaea"/>
</dbReference>
<gene>
    <name evidence="2" type="ORF">C491_06983</name>
</gene>
<keyword evidence="1" id="KW-1133">Transmembrane helix</keyword>
<feature type="transmembrane region" description="Helical" evidence="1">
    <location>
        <begin position="12"/>
        <end position="33"/>
    </location>
</feature>